<comment type="caution">
    <text evidence="2">The sequence shown here is derived from an EMBL/GenBank/DDBJ whole genome shotgun (WGS) entry which is preliminary data.</text>
</comment>
<name>A0A9K3DE80_9EUKA</name>
<dbReference type="AlphaFoldDB" id="A0A9K3DE80"/>
<evidence type="ECO:0000256" key="1">
    <source>
        <dbReference type="SAM" id="MobiDB-lite"/>
    </source>
</evidence>
<protein>
    <submittedName>
        <fullName evidence="2">Uncharacterized protein</fullName>
    </submittedName>
</protein>
<organism evidence="2 3">
    <name type="scientific">Kipferlia bialata</name>
    <dbReference type="NCBI Taxonomy" id="797122"/>
    <lineage>
        <taxon>Eukaryota</taxon>
        <taxon>Metamonada</taxon>
        <taxon>Carpediemonas-like organisms</taxon>
        <taxon>Kipferlia</taxon>
    </lineage>
</organism>
<evidence type="ECO:0000313" key="2">
    <source>
        <dbReference type="EMBL" id="GIQ92348.1"/>
    </source>
</evidence>
<reference evidence="2 3" key="1">
    <citation type="journal article" date="2018" name="PLoS ONE">
        <title>The draft genome of Kipferlia bialata reveals reductive genome evolution in fornicate parasites.</title>
        <authorList>
            <person name="Tanifuji G."/>
            <person name="Takabayashi S."/>
            <person name="Kume K."/>
            <person name="Takagi M."/>
            <person name="Nakayama T."/>
            <person name="Kamikawa R."/>
            <person name="Inagaki Y."/>
            <person name="Hashimoto T."/>
        </authorList>
    </citation>
    <scope>NUCLEOTIDE SEQUENCE [LARGE SCALE GENOMIC DNA]</scope>
    <source>
        <strain evidence="2">NY0173</strain>
    </source>
</reference>
<gene>
    <name evidence="2" type="ORF">KIPB_016062</name>
</gene>
<feature type="compositionally biased region" description="Polar residues" evidence="1">
    <location>
        <begin position="58"/>
        <end position="76"/>
    </location>
</feature>
<feature type="non-terminal residue" evidence="2">
    <location>
        <position position="1"/>
    </location>
</feature>
<sequence length="84" mass="9022">AIPSIPEYILNPRMAPVLDPQTGHLLTRTVTDILQDKEMATVLDAVEGQLLAGKNAGEETSSNSLDPSLRTESYRASLSLSLSL</sequence>
<dbReference type="Proteomes" id="UP000265618">
    <property type="component" value="Unassembled WGS sequence"/>
</dbReference>
<evidence type="ECO:0000313" key="3">
    <source>
        <dbReference type="Proteomes" id="UP000265618"/>
    </source>
</evidence>
<proteinExistence type="predicted"/>
<accession>A0A9K3DE80</accession>
<dbReference type="EMBL" id="BDIP01009494">
    <property type="protein sequence ID" value="GIQ92348.1"/>
    <property type="molecule type" value="Genomic_DNA"/>
</dbReference>
<feature type="non-terminal residue" evidence="2">
    <location>
        <position position="84"/>
    </location>
</feature>
<keyword evidence="3" id="KW-1185">Reference proteome</keyword>
<feature type="region of interest" description="Disordered" evidence="1">
    <location>
        <begin position="53"/>
        <end position="84"/>
    </location>
</feature>